<keyword evidence="3" id="KW-0804">Transcription</keyword>
<evidence type="ECO:0000256" key="1">
    <source>
        <dbReference type="ARBA" id="ARBA00023015"/>
    </source>
</evidence>
<feature type="domain" description="HTH asnC-type" evidence="5">
    <location>
        <begin position="12"/>
        <end position="73"/>
    </location>
</feature>
<comment type="caution">
    <text evidence="6">The sequence shown here is derived from an EMBL/GenBank/DDBJ whole genome shotgun (WGS) entry which is preliminary data.</text>
</comment>
<dbReference type="InterPro" id="IPR011991">
    <property type="entry name" value="ArsR-like_HTH"/>
</dbReference>
<dbReference type="InterPro" id="IPR019887">
    <property type="entry name" value="Tscrpt_reg_AsnC/Lrp_C"/>
</dbReference>
<sequence>MAKKEKNTIYQLDEIDLKILTHLSNSSKTSLNQLSNILGIPVSTVFARIKKLEEKRIIDKYTLSVDPKKLGFNVTAIINFSVEGSHIEEFEKQISNHPNVLFLYDITGDFDVIAVTRFRNIEELDYFIKNILKNPYVKRTITNIALRVVKESYPHVPLLIE</sequence>
<dbReference type="Pfam" id="PF01037">
    <property type="entry name" value="AsnC_trans_reg"/>
    <property type="match status" value="1"/>
</dbReference>
<reference evidence="6" key="1">
    <citation type="journal article" date="2020" name="mSystems">
        <title>Genome- and Community-Level Interaction Insights into Carbon Utilization and Element Cycling Functions of Hydrothermarchaeota in Hydrothermal Sediment.</title>
        <authorList>
            <person name="Zhou Z."/>
            <person name="Liu Y."/>
            <person name="Xu W."/>
            <person name="Pan J."/>
            <person name="Luo Z.H."/>
            <person name="Li M."/>
        </authorList>
    </citation>
    <scope>NUCLEOTIDE SEQUENCE [LARGE SCALE GENOMIC DNA]</scope>
    <source>
        <strain evidence="6">SpSt-1261</strain>
    </source>
</reference>
<dbReference type="GO" id="GO:0043565">
    <property type="term" value="F:sequence-specific DNA binding"/>
    <property type="evidence" value="ECO:0007669"/>
    <property type="project" value="InterPro"/>
</dbReference>
<dbReference type="EMBL" id="DSFH01000039">
    <property type="protein sequence ID" value="HEW63930.1"/>
    <property type="molecule type" value="Genomic_DNA"/>
</dbReference>
<dbReference type="CDD" id="cd00090">
    <property type="entry name" value="HTH_ARSR"/>
    <property type="match status" value="1"/>
</dbReference>
<dbReference type="InterPro" id="IPR036390">
    <property type="entry name" value="WH_DNA-bd_sf"/>
</dbReference>
<organism evidence="6">
    <name type="scientific">Fervidicoccus fontis</name>
    <dbReference type="NCBI Taxonomy" id="683846"/>
    <lineage>
        <taxon>Archaea</taxon>
        <taxon>Thermoproteota</taxon>
        <taxon>Thermoprotei</taxon>
        <taxon>Fervidicoccales</taxon>
        <taxon>Fervidicoccaceae</taxon>
        <taxon>Fervidicoccus</taxon>
    </lineage>
</organism>
<dbReference type="PRINTS" id="PR00033">
    <property type="entry name" value="HTHASNC"/>
</dbReference>
<dbReference type="Pfam" id="PF13412">
    <property type="entry name" value="HTH_24"/>
    <property type="match status" value="1"/>
</dbReference>
<proteinExistence type="predicted"/>
<evidence type="ECO:0000313" key="6">
    <source>
        <dbReference type="EMBL" id="HEW63930.1"/>
    </source>
</evidence>
<dbReference type="InterPro" id="IPR011008">
    <property type="entry name" value="Dimeric_a/b-barrel"/>
</dbReference>
<comment type="pathway">
    <text evidence="4">Amino-acid biosynthesis.</text>
</comment>
<evidence type="ECO:0000256" key="4">
    <source>
        <dbReference type="ARBA" id="ARBA00029440"/>
    </source>
</evidence>
<dbReference type="InterPro" id="IPR019888">
    <property type="entry name" value="Tscrpt_reg_AsnC-like"/>
</dbReference>
<accession>A0A7C2ZDI9</accession>
<evidence type="ECO:0000259" key="5">
    <source>
        <dbReference type="PROSITE" id="PS50956"/>
    </source>
</evidence>
<dbReference type="PANTHER" id="PTHR30154:SF34">
    <property type="entry name" value="TRANSCRIPTIONAL REGULATOR AZLB"/>
    <property type="match status" value="1"/>
</dbReference>
<dbReference type="Gene3D" id="3.30.70.920">
    <property type="match status" value="1"/>
</dbReference>
<dbReference type="InterPro" id="IPR000485">
    <property type="entry name" value="AsnC-type_HTH_dom"/>
</dbReference>
<evidence type="ECO:0000256" key="2">
    <source>
        <dbReference type="ARBA" id="ARBA00023125"/>
    </source>
</evidence>
<evidence type="ECO:0000256" key="3">
    <source>
        <dbReference type="ARBA" id="ARBA00023163"/>
    </source>
</evidence>
<dbReference type="Proteomes" id="UP000886076">
    <property type="component" value="Unassembled WGS sequence"/>
</dbReference>
<dbReference type="GO" id="GO:0005829">
    <property type="term" value="C:cytosol"/>
    <property type="evidence" value="ECO:0007669"/>
    <property type="project" value="TreeGrafter"/>
</dbReference>
<keyword evidence="1" id="KW-0805">Transcription regulation</keyword>
<dbReference type="PROSITE" id="PS50956">
    <property type="entry name" value="HTH_ASNC_2"/>
    <property type="match status" value="1"/>
</dbReference>
<dbReference type="GO" id="GO:0043200">
    <property type="term" value="P:response to amino acid"/>
    <property type="evidence" value="ECO:0007669"/>
    <property type="project" value="TreeGrafter"/>
</dbReference>
<dbReference type="SMART" id="SM00344">
    <property type="entry name" value="HTH_ASNC"/>
    <property type="match status" value="1"/>
</dbReference>
<keyword evidence="2" id="KW-0238">DNA-binding</keyword>
<dbReference type="AlphaFoldDB" id="A0A7C2ZDI9"/>
<name>A0A7C2ZDI9_9CREN</name>
<dbReference type="RefSeq" id="WP_272985250.1">
    <property type="nucleotide sequence ID" value="NZ_DSFH01000039.1"/>
</dbReference>
<dbReference type="Gene3D" id="1.10.10.10">
    <property type="entry name" value="Winged helix-like DNA-binding domain superfamily/Winged helix DNA-binding domain"/>
    <property type="match status" value="1"/>
</dbReference>
<dbReference type="InterPro" id="IPR036388">
    <property type="entry name" value="WH-like_DNA-bd_sf"/>
</dbReference>
<dbReference type="SUPFAM" id="SSF54909">
    <property type="entry name" value="Dimeric alpha+beta barrel"/>
    <property type="match status" value="1"/>
</dbReference>
<dbReference type="PANTHER" id="PTHR30154">
    <property type="entry name" value="LEUCINE-RESPONSIVE REGULATORY PROTEIN"/>
    <property type="match status" value="1"/>
</dbReference>
<dbReference type="SUPFAM" id="SSF46785">
    <property type="entry name" value="Winged helix' DNA-binding domain"/>
    <property type="match status" value="1"/>
</dbReference>
<gene>
    <name evidence="6" type="ORF">ENO39_02585</name>
</gene>
<protein>
    <submittedName>
        <fullName evidence="6">Lrp/AsnC family transcriptional regulator</fullName>
    </submittedName>
</protein>